<proteinExistence type="predicted"/>
<sequence length="217" mass="25172">MNQKLEKSIRKLLDDASYLHYRWELYKQLFAYNSHRVDIINKTAPNIFVEFELLMIDYIVLEFSKLTDPAKSGKNKNLTLEFLVSEVSRIDGCEALSQKLRTILDEINRHASIFRKIRHKKVAHSDLVTLLGTANSLLPGILVEDVERLLSLVAEFMNEVESYFFDSETCYDEGMTSYSCDGRALVMYLQKALAYQQLEDDGLVEEMYWLKFGDIDS</sequence>
<accession>A0A8B5ZMK6</accession>
<dbReference type="EMBL" id="VSGZ01000004">
    <property type="protein sequence ID" value="TXY94489.1"/>
    <property type="molecule type" value="Genomic_DNA"/>
</dbReference>
<evidence type="ECO:0000259" key="1">
    <source>
        <dbReference type="Pfam" id="PF18734"/>
    </source>
</evidence>
<dbReference type="RefSeq" id="WP_001072159.1">
    <property type="nucleotide sequence ID" value="NZ_VHOE01000052.1"/>
</dbReference>
<evidence type="ECO:0000313" key="2">
    <source>
        <dbReference type="EMBL" id="TXY94489.1"/>
    </source>
</evidence>
<name>A0A8B5ZMK6_VIBCL</name>
<comment type="caution">
    <text evidence="2">The sequence shown here is derived from an EMBL/GenBank/DDBJ whole genome shotgun (WGS) entry which is preliminary data.</text>
</comment>
<reference evidence="2 3" key="1">
    <citation type="submission" date="2019-06" db="EMBL/GenBank/DDBJ databases">
        <title>Vibrio cholerae phylogeny based on whole-genome sequencing reveals genetic diversity and population strucutre.</title>
        <authorList>
            <person name="Zhiqiu Y."/>
            <person name="Bin L."/>
            <person name="Lingyan J."/>
        </authorList>
    </citation>
    <scope>NUCLEOTIDE SEQUENCE [LARGE SCALE GENOMIC DNA]</scope>
    <source>
        <strain evidence="2 3">N2768</strain>
    </source>
</reference>
<dbReference type="Proteomes" id="UP000323583">
    <property type="component" value="Unassembled WGS sequence"/>
</dbReference>
<organism evidence="2 3">
    <name type="scientific">Vibrio cholerae</name>
    <dbReference type="NCBI Taxonomy" id="666"/>
    <lineage>
        <taxon>Bacteria</taxon>
        <taxon>Pseudomonadati</taxon>
        <taxon>Pseudomonadota</taxon>
        <taxon>Gammaproteobacteria</taxon>
        <taxon>Vibrionales</taxon>
        <taxon>Vibrionaceae</taxon>
        <taxon>Vibrio</taxon>
    </lineage>
</organism>
<dbReference type="InterPro" id="IPR040704">
    <property type="entry name" value="HEPN_AbiU2"/>
</dbReference>
<evidence type="ECO:0000313" key="3">
    <source>
        <dbReference type="Proteomes" id="UP000323583"/>
    </source>
</evidence>
<dbReference type="Pfam" id="PF18734">
    <property type="entry name" value="HEPN_AbiU2"/>
    <property type="match status" value="1"/>
</dbReference>
<dbReference type="AlphaFoldDB" id="A0A8B5ZMK6"/>
<protein>
    <recommendedName>
        <fullName evidence="1">HEPN AbiU2-like domain-containing protein</fullName>
    </recommendedName>
</protein>
<gene>
    <name evidence="2" type="ORF">FXE67_00805</name>
</gene>
<feature type="domain" description="HEPN AbiU2-like" evidence="1">
    <location>
        <begin position="4"/>
        <end position="177"/>
    </location>
</feature>